<feature type="compositionally biased region" description="Polar residues" evidence="1">
    <location>
        <begin position="156"/>
        <end position="171"/>
    </location>
</feature>
<proteinExistence type="predicted"/>
<feature type="region of interest" description="Disordered" evidence="1">
    <location>
        <begin position="307"/>
        <end position="335"/>
    </location>
</feature>
<feature type="compositionally biased region" description="Acidic residues" evidence="1">
    <location>
        <begin position="321"/>
        <end position="333"/>
    </location>
</feature>
<evidence type="ECO:0000259" key="3">
    <source>
        <dbReference type="Pfam" id="PF26058"/>
    </source>
</evidence>
<feature type="compositionally biased region" description="Basic and acidic residues" evidence="1">
    <location>
        <begin position="126"/>
        <end position="146"/>
    </location>
</feature>
<feature type="region of interest" description="Disordered" evidence="1">
    <location>
        <begin position="809"/>
        <end position="843"/>
    </location>
</feature>
<dbReference type="Pfam" id="PF26058">
    <property type="entry name" value="DUF8019"/>
    <property type="match status" value="1"/>
</dbReference>
<dbReference type="Pfam" id="PF13385">
    <property type="entry name" value="Laminin_G_3"/>
    <property type="match status" value="1"/>
</dbReference>
<name>A0A7S1EZS1_NOCSC</name>
<protein>
    <recommendedName>
        <fullName evidence="3">DUF8019 domain-containing protein</fullName>
    </recommendedName>
</protein>
<dbReference type="PANTHER" id="PTHR42535">
    <property type="entry name" value="OOKINETE PROTEIN, PUTATIVE-RELATED"/>
    <property type="match status" value="1"/>
</dbReference>
<accession>A0A7S1EZS1</accession>
<evidence type="ECO:0000256" key="1">
    <source>
        <dbReference type="SAM" id="MobiDB-lite"/>
    </source>
</evidence>
<dbReference type="InterPro" id="IPR058332">
    <property type="entry name" value="DUF8019"/>
</dbReference>
<feature type="domain" description="DUF8019" evidence="3">
    <location>
        <begin position="754"/>
        <end position="851"/>
    </location>
</feature>
<evidence type="ECO:0000313" key="4">
    <source>
        <dbReference type="EMBL" id="CAD8835399.1"/>
    </source>
</evidence>
<dbReference type="PANTHER" id="PTHR42535:SF2">
    <property type="entry name" value="CHROMOSOME UNDETERMINED SCAFFOLD_146, WHOLE GENOME SHOTGUN SEQUENCE"/>
    <property type="match status" value="1"/>
</dbReference>
<feature type="compositionally biased region" description="Acidic residues" evidence="1">
    <location>
        <begin position="109"/>
        <end position="125"/>
    </location>
</feature>
<gene>
    <name evidence="4" type="ORF">NSCI0253_LOCUS9747</name>
</gene>
<reference evidence="4" key="1">
    <citation type="submission" date="2021-01" db="EMBL/GenBank/DDBJ databases">
        <authorList>
            <person name="Corre E."/>
            <person name="Pelletier E."/>
            <person name="Niang G."/>
            <person name="Scheremetjew M."/>
            <person name="Finn R."/>
            <person name="Kale V."/>
            <person name="Holt S."/>
            <person name="Cochrane G."/>
            <person name="Meng A."/>
            <person name="Brown T."/>
            <person name="Cohen L."/>
        </authorList>
    </citation>
    <scope>NUCLEOTIDE SEQUENCE</scope>
</reference>
<dbReference type="Gene3D" id="2.60.120.200">
    <property type="match status" value="1"/>
</dbReference>
<dbReference type="SUPFAM" id="SSF49899">
    <property type="entry name" value="Concanavalin A-like lectins/glucanases"/>
    <property type="match status" value="1"/>
</dbReference>
<organism evidence="4">
    <name type="scientific">Noctiluca scintillans</name>
    <name type="common">Sea sparkle</name>
    <name type="synonym">Red tide dinoflagellate</name>
    <dbReference type="NCBI Taxonomy" id="2966"/>
    <lineage>
        <taxon>Eukaryota</taxon>
        <taxon>Sar</taxon>
        <taxon>Alveolata</taxon>
        <taxon>Dinophyceae</taxon>
        <taxon>Noctilucales</taxon>
        <taxon>Noctilucaceae</taxon>
        <taxon>Noctiluca</taxon>
    </lineage>
</organism>
<feature type="region of interest" description="Disordered" evidence="1">
    <location>
        <begin position="100"/>
        <end position="171"/>
    </location>
</feature>
<feature type="signal peptide" evidence="2">
    <location>
        <begin position="1"/>
        <end position="19"/>
    </location>
</feature>
<dbReference type="InterPro" id="IPR013320">
    <property type="entry name" value="ConA-like_dom_sf"/>
</dbReference>
<keyword evidence="2" id="KW-0732">Signal</keyword>
<sequence>MKFLSLLTVVWVFPSSIWCEASGLSRGVSKATSHDLVGGSLANVTIPVKIPNGWLAGMTLTVSGPDGHKAIVKVPASLSVGDVFNYTYMLGDTGRVEADGTEYKGVRDEEVEDKDDDGDAGDDEDVKAVDEEEHGHKGEDNNHGQEADDDDDQGEKTNGANVTENVRASRTATLPKEPFSYLYHNANKVAHDTEMRYRPSFFPEGTHVGVDMGVNEVHETETIFSQQPSPFANCLLIRDYAMPLRVGTSLQELSSRFLKKAAGMSLEPQGIHEAAKHAQHHLEQSHRTQAKRRNVKSISLSQLRAAAKTNESSVVPREVQDEALEDDEEDLQEEQSKVPDNMLIMKGGVIDRDIPDEESGNDSAEFAVNMFAFLQSVSGEVRVVPHGTIAKWSSKRKVPIAGYLCTEDTGPVLYTLETPCVHTALGEDGIPLGAPPPSPRRTNNTQLEPNEQPHKLEFTFPVGVGSAPAPALAHGFNDASSSPAPAPAPAMMSEPLGMWPRDEQDTVPSDVVQCDVEVANSICLGSTMLLPPARMTGLQGHWSFDEVWPFDGSGNRLDGRTRHVAGPALGQGNSALFHERSPIEVRHTGQLTAQSFSYTFWIFLIDMGVHEREDGEACTVLATGPREDPASRAVLVDPGSGELRIECPTRDEADDFIRSQSRLETNRWYHVALVRLDGERRTRLYVNGILDSSVMTTGYTAVPDTRAFFLGGRPEEPGCSAAMYLDEVKVFDRPLLPDEIQAEAALSLGGIEASFFRLACLSCPLEEAAKNCPEAYHICSDLELHFGGYAVARSLGWLQQSSHVWGRAKEVDKTAAHPRGGPLEQVTHTPGPPTSPESEVGTMGLGLCCADG</sequence>
<feature type="region of interest" description="Disordered" evidence="1">
    <location>
        <begin position="427"/>
        <end position="448"/>
    </location>
</feature>
<dbReference type="EMBL" id="HBFQ01014068">
    <property type="protein sequence ID" value="CAD8835399.1"/>
    <property type="molecule type" value="Transcribed_RNA"/>
</dbReference>
<evidence type="ECO:0000256" key="2">
    <source>
        <dbReference type="SAM" id="SignalP"/>
    </source>
</evidence>
<dbReference type="AlphaFoldDB" id="A0A7S1EZS1"/>
<feature type="chain" id="PRO_5030591187" description="DUF8019 domain-containing protein" evidence="2">
    <location>
        <begin position="20"/>
        <end position="852"/>
    </location>
</feature>